<sequence length="93" mass="10947">MEAQSLGSHQHSWWFSFVFLYEKNWLEAIMKKPTQEKTSCEGVNDTVPPHLWELSIILPYLISSNKELHCKVCGPNYHCFKFFYVTVLADYSK</sequence>
<proteinExistence type="predicted"/>
<dbReference type="AlphaFoldDB" id="A0A2I5KQG9"/>
<dbReference type="EMBL" id="CP025043">
    <property type="protein sequence ID" value="AUA19608.1"/>
    <property type="molecule type" value="Genomic_DNA"/>
</dbReference>
<dbReference type="Proteomes" id="UP000231863">
    <property type="component" value="Chromosome"/>
</dbReference>
<reference evidence="1 2" key="1">
    <citation type="submission" date="2017-11" db="EMBL/GenBank/DDBJ databases">
        <title>Genome analysis of Streptococcus suis serotype chz stain ah681.</title>
        <authorList>
            <person name="Pan Z."/>
            <person name="Zhang Y."/>
            <person name="Ma J."/>
            <person name="Lu P."/>
            <person name="Zhu Y."/>
            <person name="Zhong X."/>
            <person name="Dong W."/>
            <person name="Lu C."/>
            <person name="Yao H."/>
        </authorList>
    </citation>
    <scope>NUCLEOTIDE SEQUENCE [LARGE SCALE GENOMIC DNA]</scope>
    <source>
        <strain evidence="1 2">AH681</strain>
    </source>
</reference>
<gene>
    <name evidence="1" type="ORF">CWI26_09035</name>
</gene>
<name>A0A2I5KQG9_STRSU</name>
<organism evidence="1 2">
    <name type="scientific">Streptococcus suis</name>
    <dbReference type="NCBI Taxonomy" id="1307"/>
    <lineage>
        <taxon>Bacteria</taxon>
        <taxon>Bacillati</taxon>
        <taxon>Bacillota</taxon>
        <taxon>Bacilli</taxon>
        <taxon>Lactobacillales</taxon>
        <taxon>Streptococcaceae</taxon>
        <taxon>Streptococcus</taxon>
    </lineage>
</organism>
<evidence type="ECO:0000313" key="1">
    <source>
        <dbReference type="EMBL" id="AUA19608.1"/>
    </source>
</evidence>
<accession>A0A2I5KQG9</accession>
<evidence type="ECO:0000313" key="2">
    <source>
        <dbReference type="Proteomes" id="UP000231863"/>
    </source>
</evidence>
<protein>
    <submittedName>
        <fullName evidence="1">Uncharacterized protein</fullName>
    </submittedName>
</protein>